<feature type="chain" id="PRO_5046105518" description="Solute-binding protein family 3/N-terminal domain-containing protein" evidence="1">
    <location>
        <begin position="21"/>
        <end position="284"/>
    </location>
</feature>
<keyword evidence="3" id="KW-1185">Reference proteome</keyword>
<dbReference type="SUPFAM" id="SSF53850">
    <property type="entry name" value="Periplasmic binding protein-like II"/>
    <property type="match status" value="1"/>
</dbReference>
<keyword evidence="1" id="KW-0732">Signal</keyword>
<name>A0ABQ6GVV3_9GAMM</name>
<dbReference type="Proteomes" id="UP001157186">
    <property type="component" value="Unassembled WGS sequence"/>
</dbReference>
<feature type="signal peptide" evidence="1">
    <location>
        <begin position="1"/>
        <end position="20"/>
    </location>
</feature>
<evidence type="ECO:0000313" key="3">
    <source>
        <dbReference type="Proteomes" id="UP001157186"/>
    </source>
</evidence>
<protein>
    <recommendedName>
        <fullName evidence="4">Solute-binding protein family 3/N-terminal domain-containing protein</fullName>
    </recommendedName>
</protein>
<dbReference type="EMBL" id="BSST01000001">
    <property type="protein sequence ID" value="GLX80040.1"/>
    <property type="molecule type" value="Genomic_DNA"/>
</dbReference>
<evidence type="ECO:0000313" key="2">
    <source>
        <dbReference type="EMBL" id="GLX80040.1"/>
    </source>
</evidence>
<dbReference type="Gene3D" id="3.40.190.10">
    <property type="entry name" value="Periplasmic binding protein-like II"/>
    <property type="match status" value="2"/>
</dbReference>
<proteinExistence type="predicted"/>
<evidence type="ECO:0008006" key="4">
    <source>
        <dbReference type="Google" id="ProtNLM"/>
    </source>
</evidence>
<comment type="caution">
    <text evidence="2">The sequence shown here is derived from an EMBL/GenBank/DDBJ whole genome shotgun (WGS) entry which is preliminary data.</text>
</comment>
<dbReference type="RefSeq" id="WP_284245999.1">
    <property type="nucleotide sequence ID" value="NZ_BSST01000001.1"/>
</dbReference>
<sequence>MCFYRFVFIIALCISCRINAQTITVFASSYDKTPTHQYYVELLRFLLDKSEREDISIVTLKENVSTHKQVLTLLQKKLIDLTWTGTKKHYEQEMRAIPIPLLKGLLGHRVFIIHGKRRAEFEQGSLLALKKLVACQGSDWLDSDILSWNGFNVLRVDRVDLIFKMLAKGRCDYYPRAIFEGYNELKVAQQQYPMLEVFDDLILEYKFPLYFFVHQDNQALAQLLTDSLNRAINDGSFIDFMENHPLTSDIFPLSKWQSKRVVKLENPYLPKSAPVDNKAMWIAL</sequence>
<evidence type="ECO:0000256" key="1">
    <source>
        <dbReference type="SAM" id="SignalP"/>
    </source>
</evidence>
<accession>A0ABQ6GVV3</accession>
<reference evidence="2 3" key="1">
    <citation type="submission" date="2023-03" db="EMBL/GenBank/DDBJ databases">
        <title>Draft genome sequence of Thalassotalea insulae KCTC 62186T.</title>
        <authorList>
            <person name="Sawabe T."/>
        </authorList>
    </citation>
    <scope>NUCLEOTIDE SEQUENCE [LARGE SCALE GENOMIC DNA]</scope>
    <source>
        <strain evidence="2 3">KCTC 62186</strain>
    </source>
</reference>
<gene>
    <name evidence="2" type="ORF">tinsulaeT_33800</name>
</gene>
<organism evidence="2 3">
    <name type="scientific">Thalassotalea insulae</name>
    <dbReference type="NCBI Taxonomy" id="2056778"/>
    <lineage>
        <taxon>Bacteria</taxon>
        <taxon>Pseudomonadati</taxon>
        <taxon>Pseudomonadota</taxon>
        <taxon>Gammaproteobacteria</taxon>
        <taxon>Alteromonadales</taxon>
        <taxon>Colwelliaceae</taxon>
        <taxon>Thalassotalea</taxon>
    </lineage>
</organism>